<evidence type="ECO:0000313" key="2">
    <source>
        <dbReference type="EMBL" id="PWN30234.1"/>
    </source>
</evidence>
<sequence length="153" mass="16390">MQLVVKMIVDKWQLPVTSPPSRPLRNNLRTALAAFSNLQPRTGSRTRAYLSTGPGLGCPDRSPECVHSRPRVSALDGAPAPLASNRLAPQQSAPFILMPVFAPCLQEERHILAEPSPSTMLPKGGVGFSSTRPRQTATPRKLVASSADGESLV</sequence>
<dbReference type="EMBL" id="KZ819662">
    <property type="protein sequence ID" value="PWN30234.1"/>
    <property type="molecule type" value="Genomic_DNA"/>
</dbReference>
<accession>A0A316UZ12</accession>
<dbReference type="GeneID" id="37031673"/>
<evidence type="ECO:0000256" key="1">
    <source>
        <dbReference type="SAM" id="MobiDB-lite"/>
    </source>
</evidence>
<dbReference type="RefSeq" id="XP_025364846.1">
    <property type="nucleotide sequence ID" value="XM_025509850.1"/>
</dbReference>
<organism evidence="2 3">
    <name type="scientific">Jaminaea rosea</name>
    <dbReference type="NCBI Taxonomy" id="1569628"/>
    <lineage>
        <taxon>Eukaryota</taxon>
        <taxon>Fungi</taxon>
        <taxon>Dikarya</taxon>
        <taxon>Basidiomycota</taxon>
        <taxon>Ustilaginomycotina</taxon>
        <taxon>Exobasidiomycetes</taxon>
        <taxon>Microstromatales</taxon>
        <taxon>Microstromatales incertae sedis</taxon>
        <taxon>Jaminaea</taxon>
    </lineage>
</organism>
<protein>
    <submittedName>
        <fullName evidence="2">Uncharacterized protein</fullName>
    </submittedName>
</protein>
<name>A0A316UZ12_9BASI</name>
<reference evidence="2 3" key="1">
    <citation type="journal article" date="2018" name="Mol. Biol. Evol.">
        <title>Broad Genomic Sampling Reveals a Smut Pathogenic Ancestry of the Fungal Clade Ustilaginomycotina.</title>
        <authorList>
            <person name="Kijpornyongpan T."/>
            <person name="Mondo S.J."/>
            <person name="Barry K."/>
            <person name="Sandor L."/>
            <person name="Lee J."/>
            <person name="Lipzen A."/>
            <person name="Pangilinan J."/>
            <person name="LaButti K."/>
            <person name="Hainaut M."/>
            <person name="Henrissat B."/>
            <person name="Grigoriev I.V."/>
            <person name="Spatafora J.W."/>
            <person name="Aime M.C."/>
        </authorList>
    </citation>
    <scope>NUCLEOTIDE SEQUENCE [LARGE SCALE GENOMIC DNA]</scope>
    <source>
        <strain evidence="2 3">MCA 5214</strain>
    </source>
</reference>
<gene>
    <name evidence="2" type="ORF">BDZ90DRAFT_7608</name>
</gene>
<keyword evidence="3" id="KW-1185">Reference proteome</keyword>
<dbReference type="Proteomes" id="UP000245884">
    <property type="component" value="Unassembled WGS sequence"/>
</dbReference>
<feature type="compositionally biased region" description="Polar residues" evidence="1">
    <location>
        <begin position="128"/>
        <end position="138"/>
    </location>
</feature>
<dbReference type="AlphaFoldDB" id="A0A316UZ12"/>
<evidence type="ECO:0000313" key="3">
    <source>
        <dbReference type="Proteomes" id="UP000245884"/>
    </source>
</evidence>
<feature type="region of interest" description="Disordered" evidence="1">
    <location>
        <begin position="115"/>
        <end position="153"/>
    </location>
</feature>
<proteinExistence type="predicted"/>